<evidence type="ECO:0000259" key="6">
    <source>
        <dbReference type="SMART" id="SM00694"/>
    </source>
</evidence>
<evidence type="ECO:0000259" key="5">
    <source>
        <dbReference type="SMART" id="SM00693"/>
    </source>
</evidence>
<evidence type="ECO:0000256" key="4">
    <source>
        <dbReference type="PROSITE-ProRule" id="PRU00221"/>
    </source>
</evidence>
<dbReference type="PROSITE" id="PS00678">
    <property type="entry name" value="WD_REPEATS_1"/>
    <property type="match status" value="1"/>
</dbReference>
<reference evidence="7 8" key="1">
    <citation type="submission" date="2018-04" db="EMBL/GenBank/DDBJ databases">
        <title>The genome of golden apple snail Pomacea canaliculata provides insight into stress tolerance and invasive adaptation.</title>
        <authorList>
            <person name="Liu C."/>
            <person name="Liu B."/>
            <person name="Ren Y."/>
            <person name="Zhang Y."/>
            <person name="Wang H."/>
            <person name="Li S."/>
            <person name="Jiang F."/>
            <person name="Yin L."/>
            <person name="Zhang G."/>
            <person name="Qian W."/>
            <person name="Fan W."/>
        </authorList>
    </citation>
    <scope>NUCLEOTIDE SEQUENCE [LARGE SCALE GENOMIC DNA]</scope>
    <source>
        <strain evidence="7">SZHN2017</strain>
        <tissue evidence="7">Muscle</tissue>
    </source>
</reference>
<dbReference type="SUPFAM" id="SSF50978">
    <property type="entry name" value="WD40 repeat-like"/>
    <property type="match status" value="1"/>
</dbReference>
<organism evidence="7 8">
    <name type="scientific">Pomacea canaliculata</name>
    <name type="common">Golden apple snail</name>
    <dbReference type="NCBI Taxonomy" id="400727"/>
    <lineage>
        <taxon>Eukaryota</taxon>
        <taxon>Metazoa</taxon>
        <taxon>Spiralia</taxon>
        <taxon>Lophotrochozoa</taxon>
        <taxon>Mollusca</taxon>
        <taxon>Gastropoda</taxon>
        <taxon>Caenogastropoda</taxon>
        <taxon>Architaenioglossa</taxon>
        <taxon>Ampullarioidea</taxon>
        <taxon>Ampullariidae</taxon>
        <taxon>Pomacea</taxon>
    </lineage>
</organism>
<dbReference type="InterPro" id="IPR036322">
    <property type="entry name" value="WD40_repeat_dom_sf"/>
</dbReference>
<dbReference type="GO" id="GO:0098588">
    <property type="term" value="C:bounding membrane of organelle"/>
    <property type="evidence" value="ECO:0007669"/>
    <property type="project" value="UniProtKB-ARBA"/>
</dbReference>
<dbReference type="EMBL" id="PZQS01000001">
    <property type="protein sequence ID" value="PVD39270.1"/>
    <property type="molecule type" value="Genomic_DNA"/>
</dbReference>
<evidence type="ECO:0000256" key="2">
    <source>
        <dbReference type="ARBA" id="ARBA00022574"/>
    </source>
</evidence>
<feature type="domain" description="Peroxin/Ferlin" evidence="6">
    <location>
        <begin position="229"/>
        <end position="262"/>
    </location>
</feature>
<proteinExistence type="inferred from homology"/>
<dbReference type="InterPro" id="IPR051513">
    <property type="entry name" value="Tectonin_beta-prop"/>
</dbReference>
<dbReference type="PANTHER" id="PTHR23250">
    <property type="entry name" value="DYSFERLIN-RELATED"/>
    <property type="match status" value="1"/>
</dbReference>
<dbReference type="SMART" id="SM00694">
    <property type="entry name" value="DysFC"/>
    <property type="match status" value="2"/>
</dbReference>
<dbReference type="Pfam" id="PF06398">
    <property type="entry name" value="Pex24p"/>
    <property type="match status" value="1"/>
</dbReference>
<comment type="similarity">
    <text evidence="1">Belongs to the TECPR1 family.</text>
</comment>
<dbReference type="GO" id="GO:0005737">
    <property type="term" value="C:cytoplasm"/>
    <property type="evidence" value="ECO:0007669"/>
    <property type="project" value="UniProtKB-ARBA"/>
</dbReference>
<dbReference type="InterPro" id="IPR006624">
    <property type="entry name" value="Beta-propeller_rpt_TECPR"/>
</dbReference>
<dbReference type="SMART" id="SM00693">
    <property type="entry name" value="DysFN"/>
    <property type="match status" value="2"/>
</dbReference>
<dbReference type="Gene3D" id="2.130.10.10">
    <property type="entry name" value="YVTN repeat-like/Quinoprotein amine dehydrogenase"/>
    <property type="match status" value="1"/>
</dbReference>
<dbReference type="InterPro" id="IPR001680">
    <property type="entry name" value="WD40_rpt"/>
</dbReference>
<gene>
    <name evidence="7" type="ORF">C0Q70_01898</name>
</gene>
<evidence type="ECO:0000256" key="1">
    <source>
        <dbReference type="ARBA" id="ARBA00005966"/>
    </source>
</evidence>
<feature type="repeat" description="WD" evidence="4">
    <location>
        <begin position="55"/>
        <end position="96"/>
    </location>
</feature>
<evidence type="ECO:0000313" key="8">
    <source>
        <dbReference type="Proteomes" id="UP000245119"/>
    </source>
</evidence>
<dbReference type="Proteomes" id="UP000245119">
    <property type="component" value="Linkage Group LG1"/>
</dbReference>
<evidence type="ECO:0000313" key="7">
    <source>
        <dbReference type="EMBL" id="PVD39270.1"/>
    </source>
</evidence>
<evidence type="ECO:0000256" key="3">
    <source>
        <dbReference type="ARBA" id="ARBA00022737"/>
    </source>
</evidence>
<dbReference type="PROSITE" id="PS50294">
    <property type="entry name" value="WD_REPEATS_REGION"/>
    <property type="match status" value="1"/>
</dbReference>
<name>A0A2T7Q0U9_POMCA</name>
<dbReference type="PROSITE" id="PS50082">
    <property type="entry name" value="WD_REPEATS_2"/>
    <property type="match status" value="1"/>
</dbReference>
<dbReference type="InterPro" id="IPR006614">
    <property type="entry name" value="Peroxin/Ferlin"/>
</dbReference>
<protein>
    <recommendedName>
        <fullName evidence="5 6">Peroxin/Ferlin domain-containing protein</fullName>
    </recommendedName>
</protein>
<feature type="domain" description="Peroxin/Ferlin" evidence="6">
    <location>
        <begin position="817"/>
        <end position="850"/>
    </location>
</feature>
<dbReference type="InterPro" id="IPR010482">
    <property type="entry name" value="TECPR1-like_DysF"/>
</dbReference>
<dbReference type="InterPro" id="IPR019775">
    <property type="entry name" value="WD40_repeat_CS"/>
</dbReference>
<feature type="domain" description="Peroxin/Ferlin" evidence="5">
    <location>
        <begin position="154"/>
        <end position="216"/>
    </location>
</feature>
<dbReference type="SMART" id="SM00320">
    <property type="entry name" value="WD40"/>
    <property type="match status" value="3"/>
</dbReference>
<dbReference type="SMART" id="SM00706">
    <property type="entry name" value="TECPR"/>
    <property type="match status" value="7"/>
</dbReference>
<dbReference type="Pfam" id="PF06462">
    <property type="entry name" value="Hyd_WA"/>
    <property type="match status" value="3"/>
</dbReference>
<dbReference type="InterPro" id="IPR015943">
    <property type="entry name" value="WD40/YVTN_repeat-like_dom_sf"/>
</dbReference>
<feature type="domain" description="Peroxin/Ferlin" evidence="5">
    <location>
        <begin position="745"/>
        <end position="806"/>
    </location>
</feature>
<keyword evidence="8" id="KW-1185">Reference proteome</keyword>
<dbReference type="STRING" id="400727.A0A2T7Q0U9"/>
<dbReference type="Pfam" id="PF19193">
    <property type="entry name" value="Tectonin"/>
    <property type="match status" value="1"/>
</dbReference>
<accession>A0A2T7Q0U9</accession>
<sequence>MFTTGLKKKKISSTKKQQVNALEITPDKQLIAAAGFQHIRMYDLNSANPNPVINYNGITKNITAVGFHEDGRWMFTGGEDNTARIWDLRSRNLQCQRIFQVNAPVNCVCLHPNQGELIVGDQGGSIHIWDLKTDNNENLIPEPGAAIQSISIDPMGTMMAAVSNKRWSPFNGFHSSNLLPTDREAWSDENGDYYLPKESIRLPSAHWAWEGEWFIDENLQGEICTDRGGWQYAVNFTSKWTAEMHWNSCVRKRKWIRFRRFTTTNQWATISDMEVVDHRECFIDLAVGGQLLPGQPPDFLSVWAVTNNGQVYVRKNVCRDCPEGTEWILLPSQSEGIINISCGPTGLVWAITWDGHAIVRTHVSRDAVYGQTWEIVPYPEESTRLMQVSVGRNSVWAISREGKVWFRQGVNGDKLIWDAKAATGNSWVLMVGEMAHISVSANDQVAEKLLTAKALPRRRLSSLESYSSSDSICNFVTDLIEDNGEVDDSGNMSLPRTGLEHDISSSSQQAVTFEDLYSQGEVTSHCPSEMPSVIPWISLGRSETFTGRPSEGALSLLQKEDMPMMMLTPAQPRYCWGWLSAADFVVDNPATVPWLRPSGSESQIHYQIPKISKVVRDKVLEMLKIRNHEEVHRFQEYEQAVEKMGMINVANAMLWGLNQPIPAGSIWSVTIPGHIFVHVPGLARVNPSDMMWGQHGGHMEAVEANRCGVTWALSFDQTPFVYNGGYGNILTREISEMASDLREQVDYRTIYVYENQKWFMVAGYCSRGIFKNNFAWTTPKGKYVQSRNDIKLPSSQWQWVGEWMVDFSTEGGVSNEGWQYASSFSGPFHPSQRARDTIRRRRWFRKCKLVTQGPWVSVGPPELSSLSLQVDRPATPTQPIVLWAIGANGDVLCRDGITQAHPMGTSWIHVATTLDKPFQSVSVGGKHRVWAVAQDGSVWYRPGVTPYTPAGSCWIQVVPPPPGGLHLCQISVGGTAVWAVDTSGSLWRREEITPTFPEGTHWTYVCNHVRRVSVGPHDEVWIVSDANFGQNKHPGGAVYRRLGISETVPSGTDWDFVIGVLNTFDSSIGEAVKYSKPGTLDVSCNH</sequence>
<keyword evidence="2 4" id="KW-0853">WD repeat</keyword>
<dbReference type="PANTHER" id="PTHR23250:SF1">
    <property type="entry name" value="TECTONIN BETA-PROPELLER REPEAT-CONTAINING PROTEIN 1"/>
    <property type="match status" value="1"/>
</dbReference>
<dbReference type="AlphaFoldDB" id="A0A2T7Q0U9"/>
<dbReference type="Pfam" id="PF00400">
    <property type="entry name" value="WD40"/>
    <property type="match status" value="2"/>
</dbReference>
<keyword evidence="3" id="KW-0677">Repeat</keyword>
<comment type="caution">
    <text evidence="7">The sequence shown here is derived from an EMBL/GenBank/DDBJ whole genome shotgun (WGS) entry which is preliminary data.</text>
</comment>
<dbReference type="OrthoDB" id="72441at2759"/>